<evidence type="ECO:0000313" key="3">
    <source>
        <dbReference type="Proteomes" id="UP000544122"/>
    </source>
</evidence>
<reference evidence="2 3" key="1">
    <citation type="submission" date="2020-03" db="EMBL/GenBank/DDBJ databases">
        <title>Bradyrhizobium diversity isolated from nodules of Indigofera sp.</title>
        <authorList>
            <person name="Klepa M."/>
            <person name="Helene L."/>
            <person name="Hungria M."/>
        </authorList>
    </citation>
    <scope>NUCLEOTIDE SEQUENCE [LARGE SCALE GENOMIC DNA]</scope>
    <source>
        <strain evidence="2 3">WSM 1791</strain>
    </source>
</reference>
<feature type="domain" description="Schlafen group 3-like DNA/RNA helicase" evidence="1">
    <location>
        <begin position="5"/>
        <end position="196"/>
    </location>
</feature>
<name>A0A7Y4LUG4_9BRAD</name>
<accession>A0A7Y4LUG4</accession>
<proteinExistence type="predicted"/>
<dbReference type="EMBL" id="JAAVLX010000002">
    <property type="protein sequence ID" value="NOJ39076.1"/>
    <property type="molecule type" value="Genomic_DNA"/>
</dbReference>
<dbReference type="Proteomes" id="UP000544122">
    <property type="component" value="Unassembled WGS sequence"/>
</dbReference>
<evidence type="ECO:0000313" key="2">
    <source>
        <dbReference type="EMBL" id="NOJ39076.1"/>
    </source>
</evidence>
<gene>
    <name evidence="2" type="ORF">HCN58_05550</name>
</gene>
<sequence length="225" mass="25587">MAGMLAGLRHETRDALHLAVSVRSFRAEKVSEFVGALIAGEDKSARALYQEIKATYPIAVTRDLERAWSWLRSRARGSERFGLVASSGAYRLKPEGLNVSQDLSATHWFLNDKSDVRSSYYLEDPATEFDIQGLELDWVGVCWEADFRIVDGKWSHHKFSGSAWQNVNNEHRRTYLANAYRVLLTRARQGMIVYVPRGNPNDPTRQPIQYEATFQFLLDCGLEAT</sequence>
<dbReference type="AlphaFoldDB" id="A0A7Y4LUG4"/>
<dbReference type="Pfam" id="PF09848">
    <property type="entry name" value="SLFN-g3_helicase"/>
    <property type="match status" value="1"/>
</dbReference>
<evidence type="ECO:0000259" key="1">
    <source>
        <dbReference type="Pfam" id="PF09848"/>
    </source>
</evidence>
<dbReference type="InterPro" id="IPR018647">
    <property type="entry name" value="SLFN_3-like_DNA/RNA_helicase"/>
</dbReference>
<protein>
    <submittedName>
        <fullName evidence="2">DUF2075 domain-containing protein</fullName>
    </submittedName>
</protein>
<organism evidence="2 3">
    <name type="scientific">Bradyrhizobium australiense</name>
    <dbReference type="NCBI Taxonomy" id="2721161"/>
    <lineage>
        <taxon>Bacteria</taxon>
        <taxon>Pseudomonadati</taxon>
        <taxon>Pseudomonadota</taxon>
        <taxon>Alphaproteobacteria</taxon>
        <taxon>Hyphomicrobiales</taxon>
        <taxon>Nitrobacteraceae</taxon>
        <taxon>Bradyrhizobium</taxon>
    </lineage>
</organism>
<comment type="caution">
    <text evidence="2">The sequence shown here is derived from an EMBL/GenBank/DDBJ whole genome shotgun (WGS) entry which is preliminary data.</text>
</comment>
<keyword evidence="3" id="KW-1185">Reference proteome</keyword>